<dbReference type="InterPro" id="IPR011006">
    <property type="entry name" value="CheY-like_superfamily"/>
</dbReference>
<dbReference type="SMART" id="SM00448">
    <property type="entry name" value="REC"/>
    <property type="match status" value="1"/>
</dbReference>
<dbReference type="Gene3D" id="3.40.50.2300">
    <property type="match status" value="1"/>
</dbReference>
<dbReference type="Pfam" id="PF00072">
    <property type="entry name" value="Response_reg"/>
    <property type="match status" value="1"/>
</dbReference>
<proteinExistence type="predicted"/>
<comment type="caution">
    <text evidence="8">The sequence shown here is derived from an EMBL/GenBank/DDBJ whole genome shotgun (WGS) entry which is preliminary data.</text>
</comment>
<protein>
    <recommendedName>
        <fullName evidence="1">Stage 0 sporulation protein A homolog</fullName>
    </recommendedName>
</protein>
<dbReference type="GO" id="GO:0032993">
    <property type="term" value="C:protein-DNA complex"/>
    <property type="evidence" value="ECO:0007669"/>
    <property type="project" value="TreeGrafter"/>
</dbReference>
<evidence type="ECO:0000256" key="3">
    <source>
        <dbReference type="ARBA" id="ARBA00023125"/>
    </source>
</evidence>
<dbReference type="GO" id="GO:0006355">
    <property type="term" value="P:regulation of DNA-templated transcription"/>
    <property type="evidence" value="ECO:0007669"/>
    <property type="project" value="TreeGrafter"/>
</dbReference>
<feature type="domain" description="Response regulatory" evidence="7">
    <location>
        <begin position="3"/>
        <end position="117"/>
    </location>
</feature>
<evidence type="ECO:0000256" key="4">
    <source>
        <dbReference type="ARBA" id="ARBA00023163"/>
    </source>
</evidence>
<reference evidence="8" key="2">
    <citation type="submission" date="2021-04" db="EMBL/GenBank/DDBJ databases">
        <authorList>
            <person name="Dong X."/>
        </authorList>
    </citation>
    <scope>NUCLEOTIDE SEQUENCE</scope>
    <source>
        <strain evidence="8">ZWT</strain>
    </source>
</reference>
<keyword evidence="3" id="KW-0238">DNA-binding</keyword>
<comment type="function">
    <text evidence="5">May play the central regulatory role in sporulation. It may be an element of the effector pathway responsible for the activation of sporulation genes in response to nutritional stress. Spo0A may act in concert with spo0H (a sigma factor) to control the expression of some genes that are critical to the sporulation process.</text>
</comment>
<dbReference type="InterPro" id="IPR039420">
    <property type="entry name" value="WalR-like"/>
</dbReference>
<sequence>MIRIITIDDEEPALEELNYILNKNENVEIVDTFSSPLEALKKVEVLKPDAVFLDIEMPEVNGFYVAKEILKIDSNINIIFITAFDKYSVEAFEANVLDYIMKPASEERIILSLNKIASTKNH</sequence>
<dbReference type="PANTHER" id="PTHR48111:SF17">
    <property type="entry name" value="TRANSCRIPTIONAL REGULATORY PROTEIN YPDB"/>
    <property type="match status" value="1"/>
</dbReference>
<gene>
    <name evidence="8" type="ORF">KDK92_09370</name>
</gene>
<dbReference type="EMBL" id="JAGSOJ010000002">
    <property type="protein sequence ID" value="MCM1989950.1"/>
    <property type="molecule type" value="Genomic_DNA"/>
</dbReference>
<dbReference type="SUPFAM" id="SSF52172">
    <property type="entry name" value="CheY-like"/>
    <property type="match status" value="1"/>
</dbReference>
<accession>A0A9J6P157</accession>
<dbReference type="GO" id="GO:0005829">
    <property type="term" value="C:cytosol"/>
    <property type="evidence" value="ECO:0007669"/>
    <property type="project" value="TreeGrafter"/>
</dbReference>
<evidence type="ECO:0000256" key="5">
    <source>
        <dbReference type="ARBA" id="ARBA00024867"/>
    </source>
</evidence>
<keyword evidence="2" id="KW-0805">Transcription regulation</keyword>
<evidence type="ECO:0000256" key="2">
    <source>
        <dbReference type="ARBA" id="ARBA00023015"/>
    </source>
</evidence>
<dbReference type="GO" id="GO:0000156">
    <property type="term" value="F:phosphorelay response regulator activity"/>
    <property type="evidence" value="ECO:0007669"/>
    <property type="project" value="TreeGrafter"/>
</dbReference>
<evidence type="ECO:0000313" key="9">
    <source>
        <dbReference type="Proteomes" id="UP001056429"/>
    </source>
</evidence>
<evidence type="ECO:0000256" key="6">
    <source>
        <dbReference type="PROSITE-ProRule" id="PRU00169"/>
    </source>
</evidence>
<evidence type="ECO:0000259" key="7">
    <source>
        <dbReference type="PROSITE" id="PS50110"/>
    </source>
</evidence>
<dbReference type="AlphaFoldDB" id="A0A9J6P157"/>
<evidence type="ECO:0000313" key="8">
    <source>
        <dbReference type="EMBL" id="MCM1989950.1"/>
    </source>
</evidence>
<keyword evidence="9" id="KW-1185">Reference proteome</keyword>
<organism evidence="8 9">
    <name type="scientific">Oceanirhabdus seepicola</name>
    <dbReference type="NCBI Taxonomy" id="2828781"/>
    <lineage>
        <taxon>Bacteria</taxon>
        <taxon>Bacillati</taxon>
        <taxon>Bacillota</taxon>
        <taxon>Clostridia</taxon>
        <taxon>Eubacteriales</taxon>
        <taxon>Clostridiaceae</taxon>
        <taxon>Oceanirhabdus</taxon>
    </lineage>
</organism>
<name>A0A9J6P157_9CLOT</name>
<dbReference type="GO" id="GO:0000976">
    <property type="term" value="F:transcription cis-regulatory region binding"/>
    <property type="evidence" value="ECO:0007669"/>
    <property type="project" value="TreeGrafter"/>
</dbReference>
<dbReference type="Proteomes" id="UP001056429">
    <property type="component" value="Unassembled WGS sequence"/>
</dbReference>
<evidence type="ECO:0000256" key="1">
    <source>
        <dbReference type="ARBA" id="ARBA00018672"/>
    </source>
</evidence>
<feature type="modified residue" description="4-aspartylphosphate" evidence="6">
    <location>
        <position position="54"/>
    </location>
</feature>
<dbReference type="PROSITE" id="PS50110">
    <property type="entry name" value="RESPONSE_REGULATORY"/>
    <property type="match status" value="1"/>
</dbReference>
<keyword evidence="6" id="KW-0597">Phosphoprotein</keyword>
<dbReference type="RefSeq" id="WP_250858998.1">
    <property type="nucleotide sequence ID" value="NZ_JAGSOJ010000002.1"/>
</dbReference>
<dbReference type="InterPro" id="IPR001789">
    <property type="entry name" value="Sig_transdc_resp-reg_receiver"/>
</dbReference>
<keyword evidence="4" id="KW-0804">Transcription</keyword>
<dbReference type="PANTHER" id="PTHR48111">
    <property type="entry name" value="REGULATOR OF RPOS"/>
    <property type="match status" value="1"/>
</dbReference>
<reference evidence="8" key="1">
    <citation type="journal article" date="2021" name="mSystems">
        <title>Bacteria and Archaea Synergistically Convert Glycine Betaine to Biogenic Methane in the Formosa Cold Seep of the South China Sea.</title>
        <authorList>
            <person name="Li L."/>
            <person name="Zhang W."/>
            <person name="Zhang S."/>
            <person name="Song L."/>
            <person name="Sun Q."/>
            <person name="Zhang H."/>
            <person name="Xiang H."/>
            <person name="Dong X."/>
        </authorList>
    </citation>
    <scope>NUCLEOTIDE SEQUENCE</scope>
    <source>
        <strain evidence="8">ZWT</strain>
    </source>
</reference>